<sequence length="238" mass="26638">MAHHHHSCEAEHHDHVPPARTSAQQSLYQWIDVPSMRCLNVVAKGAAASVPAGIIKSNDERYDISRYVESDADCQMLLHIPFTTSCRLYSIILRSAKGGEAGIGCMRHVKIYSNLNQNLDFDTVSELKPSNVLEYPQNVGVYLGGSQAEERGEHSFVEHHLPRHQFQNCHSLTIFVEDTWSGDEDEPTQLCYLELRGESTGLKPESGAALLRTVYEAAPNPAEHVKLESEHERLHLGM</sequence>
<organism evidence="3 4">
    <name type="scientific">Eremothecium gossypii (strain ATCC 10895 / CBS 109.51 / FGSC 9923 / NRRL Y-1056)</name>
    <name type="common">Yeast</name>
    <name type="synonym">Ashbya gossypii</name>
    <dbReference type="NCBI Taxonomy" id="284811"/>
    <lineage>
        <taxon>Eukaryota</taxon>
        <taxon>Fungi</taxon>
        <taxon>Dikarya</taxon>
        <taxon>Ascomycota</taxon>
        <taxon>Saccharomycotina</taxon>
        <taxon>Saccharomycetes</taxon>
        <taxon>Saccharomycetales</taxon>
        <taxon>Saccharomycetaceae</taxon>
        <taxon>Eremothecium</taxon>
    </lineage>
</organism>
<reference evidence="3 4" key="1">
    <citation type="journal article" date="2004" name="Science">
        <title>The Ashbya gossypii genome as a tool for mapping the ancient Saccharomyces cerevisiae genome.</title>
        <authorList>
            <person name="Dietrich F.S."/>
            <person name="Voegeli S."/>
            <person name="Brachat S."/>
            <person name="Lerch A."/>
            <person name="Gates K."/>
            <person name="Steiner S."/>
            <person name="Mohr C."/>
            <person name="Pohlmann R."/>
            <person name="Luedi P."/>
            <person name="Choi S."/>
            <person name="Wing R.A."/>
            <person name="Flavier A."/>
            <person name="Gaffney T.D."/>
            <person name="Philippsen P."/>
        </authorList>
    </citation>
    <scope>NUCLEOTIDE SEQUENCE [LARGE SCALE GENOMIC DNA]</scope>
    <source>
        <strain evidence="4">ATCC 10895 / CBS 109.51 / FGSC 9923 / NRRL Y-1056</strain>
    </source>
</reference>
<dbReference type="GO" id="GO:0005737">
    <property type="term" value="C:cytoplasm"/>
    <property type="evidence" value="ECO:0007669"/>
    <property type="project" value="UniProtKB-ARBA"/>
</dbReference>
<dbReference type="SUPFAM" id="SSF49785">
    <property type="entry name" value="Galactose-binding domain-like"/>
    <property type="match status" value="1"/>
</dbReference>
<dbReference type="AlphaFoldDB" id="Q750D9"/>
<dbReference type="GO" id="GO:0005634">
    <property type="term" value="C:nucleus"/>
    <property type="evidence" value="ECO:0000318"/>
    <property type="project" value="GO_Central"/>
</dbReference>
<protein>
    <submittedName>
        <fullName evidence="3">AGR016Wp</fullName>
    </submittedName>
</protein>
<dbReference type="Pfam" id="PF06201">
    <property type="entry name" value="PITH"/>
    <property type="match status" value="1"/>
</dbReference>
<dbReference type="InParanoid" id="Q750D9"/>
<dbReference type="eggNOG" id="KOG1730">
    <property type="taxonomic scope" value="Eukaryota"/>
</dbReference>
<dbReference type="Gene3D" id="2.60.120.470">
    <property type="entry name" value="PITH domain"/>
    <property type="match status" value="1"/>
</dbReference>
<evidence type="ECO:0000259" key="2">
    <source>
        <dbReference type="PROSITE" id="PS51532"/>
    </source>
</evidence>
<keyword evidence="4" id="KW-1185">Reference proteome</keyword>
<dbReference type="InterPro" id="IPR045099">
    <property type="entry name" value="PITH1-like"/>
</dbReference>
<dbReference type="OMA" id="SHEVTIC"/>
<dbReference type="Proteomes" id="UP000000591">
    <property type="component" value="Chromosome VII"/>
</dbReference>
<dbReference type="InterPro" id="IPR008979">
    <property type="entry name" value="Galactose-bd-like_sf"/>
</dbReference>
<feature type="domain" description="PITH" evidence="2">
    <location>
        <begin position="16"/>
        <end position="215"/>
    </location>
</feature>
<dbReference type="RefSeq" id="NP_986681.1">
    <property type="nucleotide sequence ID" value="NM_211743.1"/>
</dbReference>
<dbReference type="InterPro" id="IPR037047">
    <property type="entry name" value="PITH_dom_sf"/>
</dbReference>
<dbReference type="KEGG" id="ago:AGOS_AGR016W"/>
<name>Q750D9_EREGS</name>
<evidence type="ECO:0000313" key="3">
    <source>
        <dbReference type="EMBL" id="AAS54505.1"/>
    </source>
</evidence>
<dbReference type="GeneID" id="4622980"/>
<dbReference type="HOGENOM" id="CLU_072377_2_0_1"/>
<evidence type="ECO:0000313" key="4">
    <source>
        <dbReference type="Proteomes" id="UP000000591"/>
    </source>
</evidence>
<dbReference type="OrthoDB" id="2635at2759"/>
<dbReference type="EMBL" id="AE016820">
    <property type="protein sequence ID" value="AAS54505.1"/>
    <property type="molecule type" value="Genomic_DNA"/>
</dbReference>
<dbReference type="PANTHER" id="PTHR12175">
    <property type="entry name" value="AD039 HT014 THIOREDOXIN FAMILY TRP26"/>
    <property type="match status" value="1"/>
</dbReference>
<proteinExistence type="inferred from homology"/>
<evidence type="ECO:0000256" key="1">
    <source>
        <dbReference type="ARBA" id="ARBA00025788"/>
    </source>
</evidence>
<dbReference type="InterPro" id="IPR010400">
    <property type="entry name" value="PITH_dom"/>
</dbReference>
<dbReference type="PROSITE" id="PS51532">
    <property type="entry name" value="PITH"/>
    <property type="match status" value="1"/>
</dbReference>
<accession>Q750D9</accession>
<gene>
    <name evidence="3" type="ORF">AGOS_AGR016W</name>
</gene>
<comment type="similarity">
    <text evidence="1">Belongs to the PITHD1 family.</text>
</comment>
<dbReference type="PANTHER" id="PTHR12175:SF1">
    <property type="entry name" value="PITH DOMAIN-CONTAINING PROTEIN 1"/>
    <property type="match status" value="1"/>
</dbReference>
<reference evidence="4" key="2">
    <citation type="journal article" date="2013" name="G3 (Bethesda)">
        <title>Genomes of Ashbya fungi isolated from insects reveal four mating-type loci, numerous translocations, lack of transposons, and distinct gene duplications.</title>
        <authorList>
            <person name="Dietrich F.S."/>
            <person name="Voegeli S."/>
            <person name="Kuo S."/>
            <person name="Philippsen P."/>
        </authorList>
    </citation>
    <scope>GENOME REANNOTATION</scope>
    <source>
        <strain evidence="4">ATCC 10895 / CBS 109.51 / FGSC 9923 / NRRL Y-1056</strain>
    </source>
</reference>